<evidence type="ECO:0000256" key="3">
    <source>
        <dbReference type="ARBA" id="ARBA00004910"/>
    </source>
</evidence>
<evidence type="ECO:0000256" key="7">
    <source>
        <dbReference type="ARBA" id="ARBA00022723"/>
    </source>
</evidence>
<dbReference type="PIRSF" id="PIRSF006769">
    <property type="entry name" value="RibD"/>
    <property type="match status" value="1"/>
</dbReference>
<comment type="catalytic activity">
    <reaction evidence="12">
        <text>5-amino-6-(5-phospho-D-ribitylamino)uracil + NADP(+) = 5-amino-6-(5-phospho-D-ribosylamino)uracil + NADPH + H(+)</text>
        <dbReference type="Rhea" id="RHEA:17845"/>
        <dbReference type="ChEBI" id="CHEBI:15378"/>
        <dbReference type="ChEBI" id="CHEBI:57783"/>
        <dbReference type="ChEBI" id="CHEBI:58349"/>
        <dbReference type="ChEBI" id="CHEBI:58421"/>
        <dbReference type="ChEBI" id="CHEBI:58453"/>
        <dbReference type="EC" id="1.1.1.193"/>
    </reaction>
</comment>
<dbReference type="GO" id="GO:0008703">
    <property type="term" value="F:5-amino-6-(5-phosphoribosylamino)uracil reductase activity"/>
    <property type="evidence" value="ECO:0007669"/>
    <property type="project" value="UniProtKB-EC"/>
</dbReference>
<dbReference type="InterPro" id="IPR002734">
    <property type="entry name" value="RibDG_C"/>
</dbReference>
<evidence type="ECO:0000256" key="11">
    <source>
        <dbReference type="ARBA" id="ARBA00023268"/>
    </source>
</evidence>
<evidence type="ECO:0000256" key="12">
    <source>
        <dbReference type="PIRNR" id="PIRNR006769"/>
    </source>
</evidence>
<keyword evidence="9 12" id="KW-0521">NADP</keyword>
<dbReference type="PANTHER" id="PTHR38011:SF7">
    <property type="entry name" value="2,5-DIAMINO-6-RIBOSYLAMINO-4(3H)-PYRIMIDINONE 5'-PHOSPHATE REDUCTASE"/>
    <property type="match status" value="1"/>
</dbReference>
<evidence type="ECO:0000256" key="5">
    <source>
        <dbReference type="ARBA" id="ARBA00007417"/>
    </source>
</evidence>
<comment type="caution">
    <text evidence="14">The sequence shown here is derived from an EMBL/GenBank/DDBJ whole genome shotgun (WGS) entry which is preliminary data.</text>
</comment>
<keyword evidence="10 12" id="KW-0560">Oxidoreductase</keyword>
<comment type="pathway">
    <text evidence="3 12">Cofactor biosynthesis; riboflavin biosynthesis; 5-amino-6-(D-ribitylamino)uracil from GTP: step 3/4.</text>
</comment>
<evidence type="ECO:0000313" key="14">
    <source>
        <dbReference type="EMBL" id="MFD1509093.1"/>
    </source>
</evidence>
<evidence type="ECO:0000256" key="1">
    <source>
        <dbReference type="ARBA" id="ARBA00002151"/>
    </source>
</evidence>
<dbReference type="NCBIfam" id="TIGR00227">
    <property type="entry name" value="ribD_Cterm"/>
    <property type="match status" value="1"/>
</dbReference>
<comment type="function">
    <text evidence="1 12">Converts 2,5-diamino-6-(ribosylamino)-4(3h)-pyrimidinone 5'-phosphate into 5-amino-6-(ribosylamino)-2,4(1h,3h)-pyrimidinedione 5'-phosphate.</text>
</comment>
<dbReference type="Pfam" id="PF01872">
    <property type="entry name" value="RibD_C"/>
    <property type="match status" value="1"/>
</dbReference>
<dbReference type="Proteomes" id="UP001597186">
    <property type="component" value="Unassembled WGS sequence"/>
</dbReference>
<evidence type="ECO:0000256" key="4">
    <source>
        <dbReference type="ARBA" id="ARBA00005259"/>
    </source>
</evidence>
<keyword evidence="8 12" id="KW-0862">Zinc</keyword>
<proteinExistence type="inferred from homology"/>
<keyword evidence="7 12" id="KW-0479">Metal-binding</keyword>
<dbReference type="EMBL" id="JBHUDD010000043">
    <property type="protein sequence ID" value="MFD1509093.1"/>
    <property type="molecule type" value="Genomic_DNA"/>
</dbReference>
<dbReference type="GO" id="GO:0008835">
    <property type="term" value="F:diaminohydroxyphosphoribosylaminopyrimidine deaminase activity"/>
    <property type="evidence" value="ECO:0007669"/>
    <property type="project" value="UniProtKB-EC"/>
</dbReference>
<dbReference type="SUPFAM" id="SSF53927">
    <property type="entry name" value="Cytidine deaminase-like"/>
    <property type="match status" value="1"/>
</dbReference>
<evidence type="ECO:0000313" key="15">
    <source>
        <dbReference type="Proteomes" id="UP001597186"/>
    </source>
</evidence>
<sequence>MALALSLGRRAQGNAWPNPAVGCVVVREGRIVGRGWTAPGGRPHAEPQALAQAGSAAHGSTVYVTLEPCAHHGQTPPCAEALIDAGVARIVVGVEDTDPRVAGRGLAMLRRAGIEVVTGVLADRVVQDLAGFRLTRAQGRPWVTLKLASSFDGRIATATGESQWITGPAARREVHAMRMRHDAVMVGAGTARADDPMLTVRGMGNVRQPVRVVVSRRLDLPLSSQLARTARTVPLWLCHGPDADGPLAQAWDGIGARRVQCAVTGGQLDPGSVLRALAVAGLTRVFCEGGGALAASLLGAGLVDELVGFSAGLVIGAEGHPAVGVLGLGRLAEAPRFDLVETRDLGGDVLHRWHRRQGGSPVAEAAVGQGSPAG</sequence>
<comment type="pathway">
    <text evidence="2 12">Cofactor biosynthesis; riboflavin biosynthesis; 5-amino-6-(D-ribitylamino)uracil from GTP: step 2/4.</text>
</comment>
<dbReference type="RefSeq" id="WP_379914299.1">
    <property type="nucleotide sequence ID" value="NZ_JBHUDD010000043.1"/>
</dbReference>
<dbReference type="InterPro" id="IPR024072">
    <property type="entry name" value="DHFR-like_dom_sf"/>
</dbReference>
<evidence type="ECO:0000256" key="9">
    <source>
        <dbReference type="ARBA" id="ARBA00022857"/>
    </source>
</evidence>
<dbReference type="InterPro" id="IPR050765">
    <property type="entry name" value="Riboflavin_Biosynth_HTPR"/>
</dbReference>
<dbReference type="Gene3D" id="3.40.140.10">
    <property type="entry name" value="Cytidine Deaminase, domain 2"/>
    <property type="match status" value="1"/>
</dbReference>
<keyword evidence="12 14" id="KW-0378">Hydrolase</keyword>
<name>A0ABW4EG03_9RHOB</name>
<comment type="catalytic activity">
    <reaction evidence="12">
        <text>2,5-diamino-6-hydroxy-4-(5-phosphoribosylamino)-pyrimidine + H2O + H(+) = 5-amino-6-(5-phospho-D-ribosylamino)uracil + NH4(+)</text>
        <dbReference type="Rhea" id="RHEA:21868"/>
        <dbReference type="ChEBI" id="CHEBI:15377"/>
        <dbReference type="ChEBI" id="CHEBI:15378"/>
        <dbReference type="ChEBI" id="CHEBI:28938"/>
        <dbReference type="ChEBI" id="CHEBI:58453"/>
        <dbReference type="ChEBI" id="CHEBI:58614"/>
        <dbReference type="EC" id="3.5.4.26"/>
    </reaction>
</comment>
<comment type="similarity">
    <text evidence="4 12">In the N-terminal section; belongs to the cytidine and deoxycytidylate deaminase family.</text>
</comment>
<dbReference type="CDD" id="cd01284">
    <property type="entry name" value="Riboflavin_deaminase-reductase"/>
    <property type="match status" value="1"/>
</dbReference>
<keyword evidence="11" id="KW-0511">Multifunctional enzyme</keyword>
<dbReference type="Gene3D" id="3.40.430.10">
    <property type="entry name" value="Dihydrofolate Reductase, subunit A"/>
    <property type="match status" value="1"/>
</dbReference>
<comment type="similarity">
    <text evidence="5 12">In the C-terminal section; belongs to the HTP reductase family.</text>
</comment>
<dbReference type="SUPFAM" id="SSF53597">
    <property type="entry name" value="Dihydrofolate reductase-like"/>
    <property type="match status" value="1"/>
</dbReference>
<dbReference type="NCBIfam" id="TIGR00326">
    <property type="entry name" value="eubact_ribD"/>
    <property type="match status" value="1"/>
</dbReference>
<dbReference type="Pfam" id="PF00383">
    <property type="entry name" value="dCMP_cyt_deam_1"/>
    <property type="match status" value="1"/>
</dbReference>
<evidence type="ECO:0000256" key="2">
    <source>
        <dbReference type="ARBA" id="ARBA00004882"/>
    </source>
</evidence>
<accession>A0ABW4EG03</accession>
<gene>
    <name evidence="14" type="primary">ribD</name>
    <name evidence="14" type="ORF">ACFTOW_06735</name>
</gene>
<dbReference type="InterPro" id="IPR016192">
    <property type="entry name" value="APOBEC/CMP_deaminase_Zn-bd"/>
</dbReference>
<dbReference type="PANTHER" id="PTHR38011">
    <property type="entry name" value="DIHYDROFOLATE REDUCTASE FAMILY PROTEIN (AFU_ORTHOLOGUE AFUA_8G06820)"/>
    <property type="match status" value="1"/>
</dbReference>
<reference evidence="15" key="1">
    <citation type="journal article" date="2019" name="Int. J. Syst. Evol. Microbiol.">
        <title>The Global Catalogue of Microorganisms (GCM) 10K type strain sequencing project: providing services to taxonomists for standard genome sequencing and annotation.</title>
        <authorList>
            <consortium name="The Broad Institute Genomics Platform"/>
            <consortium name="The Broad Institute Genome Sequencing Center for Infectious Disease"/>
            <person name="Wu L."/>
            <person name="Ma J."/>
        </authorList>
    </citation>
    <scope>NUCLEOTIDE SEQUENCE [LARGE SCALE GENOMIC DNA]</scope>
    <source>
        <strain evidence="15">CGMCC 1.12477</strain>
    </source>
</reference>
<protein>
    <recommendedName>
        <fullName evidence="12">Riboflavin biosynthesis protein RibD</fullName>
    </recommendedName>
    <domain>
        <recommendedName>
            <fullName evidence="12">Diaminohydroxyphosphoribosylaminopyrimidine deaminase</fullName>
            <shortName evidence="12">DRAP deaminase</shortName>
            <ecNumber evidence="12">3.5.4.26</ecNumber>
        </recommendedName>
        <alternativeName>
            <fullName evidence="12">Riboflavin-specific deaminase</fullName>
        </alternativeName>
    </domain>
    <domain>
        <recommendedName>
            <fullName evidence="12">5-amino-6-(5-phosphoribosylamino)uracil reductase</fullName>
            <ecNumber evidence="12">1.1.1.193</ecNumber>
        </recommendedName>
        <alternativeName>
            <fullName evidence="12">HTP reductase</fullName>
        </alternativeName>
    </domain>
</protein>
<dbReference type="InterPro" id="IPR004794">
    <property type="entry name" value="Eubact_RibD"/>
</dbReference>
<dbReference type="InterPro" id="IPR016193">
    <property type="entry name" value="Cytidine_deaminase-like"/>
</dbReference>
<dbReference type="EC" id="1.1.1.193" evidence="12"/>
<evidence type="ECO:0000256" key="6">
    <source>
        <dbReference type="ARBA" id="ARBA00022619"/>
    </source>
</evidence>
<keyword evidence="6 12" id="KW-0686">Riboflavin biosynthesis</keyword>
<evidence type="ECO:0000256" key="8">
    <source>
        <dbReference type="ARBA" id="ARBA00022833"/>
    </source>
</evidence>
<dbReference type="PROSITE" id="PS00903">
    <property type="entry name" value="CYT_DCMP_DEAMINASES_1"/>
    <property type="match status" value="1"/>
</dbReference>
<dbReference type="InterPro" id="IPR011549">
    <property type="entry name" value="RibD_C"/>
</dbReference>
<dbReference type="PROSITE" id="PS51747">
    <property type="entry name" value="CYT_DCMP_DEAMINASES_2"/>
    <property type="match status" value="1"/>
</dbReference>
<evidence type="ECO:0000256" key="10">
    <source>
        <dbReference type="ARBA" id="ARBA00023002"/>
    </source>
</evidence>
<evidence type="ECO:0000259" key="13">
    <source>
        <dbReference type="PROSITE" id="PS51747"/>
    </source>
</evidence>
<dbReference type="EC" id="3.5.4.26" evidence="12"/>
<comment type="cofactor">
    <cofactor evidence="12">
        <name>Zn(2+)</name>
        <dbReference type="ChEBI" id="CHEBI:29105"/>
    </cofactor>
    <text evidence="12">Binds 1 zinc ion.</text>
</comment>
<organism evidence="14 15">
    <name type="scientific">Lacimonas salitolerans</name>
    <dbReference type="NCBI Taxonomy" id="1323750"/>
    <lineage>
        <taxon>Bacteria</taxon>
        <taxon>Pseudomonadati</taxon>
        <taxon>Pseudomonadota</taxon>
        <taxon>Alphaproteobacteria</taxon>
        <taxon>Rhodobacterales</taxon>
        <taxon>Paracoccaceae</taxon>
        <taxon>Lacimonas</taxon>
    </lineage>
</organism>
<dbReference type="InterPro" id="IPR002125">
    <property type="entry name" value="CMP_dCMP_dom"/>
</dbReference>
<feature type="domain" description="CMP/dCMP-type deaminase" evidence="13">
    <location>
        <begin position="1"/>
        <end position="117"/>
    </location>
</feature>
<keyword evidence="15" id="KW-1185">Reference proteome</keyword>